<dbReference type="Pfam" id="PF02517">
    <property type="entry name" value="Rce1-like"/>
    <property type="match status" value="1"/>
</dbReference>
<evidence type="ECO:0000313" key="3">
    <source>
        <dbReference type="EMBL" id="TFW19971.1"/>
    </source>
</evidence>
<dbReference type="OrthoDB" id="193898at2"/>
<dbReference type="PANTHER" id="PTHR39430">
    <property type="entry name" value="MEMBRANE-ASSOCIATED PROTEASE-RELATED"/>
    <property type="match status" value="1"/>
</dbReference>
<dbReference type="AlphaFoldDB" id="A0A4Y9SG13"/>
<proteinExistence type="predicted"/>
<keyword evidence="3" id="KW-0645">Protease</keyword>
<dbReference type="GO" id="GO:0004175">
    <property type="term" value="F:endopeptidase activity"/>
    <property type="evidence" value="ECO:0007669"/>
    <property type="project" value="UniProtKB-ARBA"/>
</dbReference>
<keyword evidence="1" id="KW-1133">Transmembrane helix</keyword>
<organism evidence="3 4">
    <name type="scientific">Zemynaea arenosa</name>
    <dbReference type="NCBI Taxonomy" id="2561931"/>
    <lineage>
        <taxon>Bacteria</taxon>
        <taxon>Pseudomonadati</taxon>
        <taxon>Pseudomonadota</taxon>
        <taxon>Betaproteobacteria</taxon>
        <taxon>Burkholderiales</taxon>
        <taxon>Oxalobacteraceae</taxon>
        <taxon>Telluria group</taxon>
        <taxon>Zemynaea</taxon>
    </lineage>
</organism>
<comment type="caution">
    <text evidence="3">The sequence shown here is derived from an EMBL/GenBank/DDBJ whole genome shotgun (WGS) entry which is preliminary data.</text>
</comment>
<evidence type="ECO:0000313" key="4">
    <source>
        <dbReference type="Proteomes" id="UP000298438"/>
    </source>
</evidence>
<gene>
    <name evidence="3" type="ORF">E4L96_10895</name>
</gene>
<dbReference type="GO" id="GO:0006508">
    <property type="term" value="P:proteolysis"/>
    <property type="evidence" value="ECO:0007669"/>
    <property type="project" value="UniProtKB-KW"/>
</dbReference>
<feature type="domain" description="CAAX prenyl protease 2/Lysostaphin resistance protein A-like" evidence="2">
    <location>
        <begin position="123"/>
        <end position="217"/>
    </location>
</feature>
<keyword evidence="3" id="KW-0482">Metalloprotease</keyword>
<dbReference type="EMBL" id="SPVF01000138">
    <property type="protein sequence ID" value="TFW19971.1"/>
    <property type="molecule type" value="Genomic_DNA"/>
</dbReference>
<reference evidence="3 4" key="1">
    <citation type="submission" date="2019-03" db="EMBL/GenBank/DDBJ databases">
        <title>Draft Genome Sequence of Massilia arenosa sp. nov., a Novel Massilia Species Isolated from a Sandy-loam Maize Soil.</title>
        <authorList>
            <person name="Raths R."/>
            <person name="Peta V."/>
            <person name="Bucking H."/>
        </authorList>
    </citation>
    <scope>NUCLEOTIDE SEQUENCE [LARGE SCALE GENOMIC DNA]</scope>
    <source>
        <strain evidence="3 4">MC02</strain>
    </source>
</reference>
<dbReference type="Proteomes" id="UP000298438">
    <property type="component" value="Unassembled WGS sequence"/>
</dbReference>
<dbReference type="GO" id="GO:0080120">
    <property type="term" value="P:CAAX-box protein maturation"/>
    <property type="evidence" value="ECO:0007669"/>
    <property type="project" value="UniProtKB-ARBA"/>
</dbReference>
<feature type="transmembrane region" description="Helical" evidence="1">
    <location>
        <begin position="46"/>
        <end position="66"/>
    </location>
</feature>
<dbReference type="PANTHER" id="PTHR39430:SF1">
    <property type="entry name" value="PROTEASE"/>
    <property type="match status" value="1"/>
</dbReference>
<dbReference type="RefSeq" id="WP_135207248.1">
    <property type="nucleotide sequence ID" value="NZ_SPVF01000138.1"/>
</dbReference>
<dbReference type="GO" id="GO:0008237">
    <property type="term" value="F:metallopeptidase activity"/>
    <property type="evidence" value="ECO:0007669"/>
    <property type="project" value="UniProtKB-KW"/>
</dbReference>
<feature type="transmembrane region" description="Helical" evidence="1">
    <location>
        <begin position="182"/>
        <end position="200"/>
    </location>
</feature>
<keyword evidence="4" id="KW-1185">Reference proteome</keyword>
<feature type="transmembrane region" description="Helical" evidence="1">
    <location>
        <begin position="120"/>
        <end position="141"/>
    </location>
</feature>
<feature type="transmembrane region" description="Helical" evidence="1">
    <location>
        <begin position="87"/>
        <end position="114"/>
    </location>
</feature>
<evidence type="ECO:0000259" key="2">
    <source>
        <dbReference type="Pfam" id="PF02517"/>
    </source>
</evidence>
<accession>A0A4Y9SG13</accession>
<keyword evidence="3" id="KW-0378">Hydrolase</keyword>
<keyword evidence="1" id="KW-0812">Transmembrane</keyword>
<sequence length="283" mass="29315">MPPLFKNATGQVRNGWKILGFAALAAGIVWLLAALGQLLAGEGRALPEAWVAFLGVLLASWICVRLEGETLGSLSLRMDRRTALRAAFGLLLGAALLFITAGILVALGGLRLAWAHPVSVAAVLGAGATTLGVALAEECFFRGYVLQRAIRGLGPRAAVAVVSLVFMLAHQVDPAMGSTARAIASANIFMAGALLALCYLRSGSLALPVGVHLGWNWALETLGFPLGVERAADAIWTPVRVSGPAWLSGGVYGLEASAASLPVLTAAIVWLALRPPAVLQSRA</sequence>
<dbReference type="InterPro" id="IPR003675">
    <property type="entry name" value="Rce1/LyrA-like_dom"/>
</dbReference>
<name>A0A4Y9SG13_9BURK</name>
<protein>
    <submittedName>
        <fullName evidence="3">CPBP family intramembrane metalloprotease</fullName>
    </submittedName>
</protein>
<evidence type="ECO:0000256" key="1">
    <source>
        <dbReference type="SAM" id="Phobius"/>
    </source>
</evidence>
<keyword evidence="1" id="KW-0472">Membrane</keyword>
<feature type="transmembrane region" description="Helical" evidence="1">
    <location>
        <begin position="21"/>
        <end position="40"/>
    </location>
</feature>